<proteinExistence type="predicted"/>
<accession>A0A6L5X790</accession>
<dbReference type="Gene3D" id="3.30.1180.10">
    <property type="match status" value="1"/>
</dbReference>
<name>A0A6L5X790_9FIRM</name>
<dbReference type="InterPro" id="IPR003797">
    <property type="entry name" value="DegV"/>
</dbReference>
<dbReference type="PANTHER" id="PTHR33434:SF2">
    <property type="entry name" value="FATTY ACID-BINDING PROTEIN TM_1468"/>
    <property type="match status" value="1"/>
</dbReference>
<keyword evidence="1" id="KW-0446">Lipid-binding</keyword>
<dbReference type="Proteomes" id="UP000481852">
    <property type="component" value="Unassembled WGS sequence"/>
</dbReference>
<dbReference type="Pfam" id="PF02645">
    <property type="entry name" value="DegV"/>
    <property type="match status" value="1"/>
</dbReference>
<dbReference type="EMBL" id="VULZ01000003">
    <property type="protein sequence ID" value="MSS14252.1"/>
    <property type="molecule type" value="Genomic_DNA"/>
</dbReference>
<evidence type="ECO:0000313" key="3">
    <source>
        <dbReference type="Proteomes" id="UP000481852"/>
    </source>
</evidence>
<dbReference type="InterPro" id="IPR050270">
    <property type="entry name" value="DegV_domain_contain"/>
</dbReference>
<gene>
    <name evidence="2" type="ORF">FYJ35_04200</name>
</gene>
<evidence type="ECO:0000256" key="1">
    <source>
        <dbReference type="ARBA" id="ARBA00023121"/>
    </source>
</evidence>
<comment type="caution">
    <text evidence="2">The sequence shown here is derived from an EMBL/GenBank/DDBJ whole genome shotgun (WGS) entry which is preliminary data.</text>
</comment>
<dbReference type="SUPFAM" id="SSF82549">
    <property type="entry name" value="DAK1/DegV-like"/>
    <property type="match status" value="1"/>
</dbReference>
<sequence length="279" mass="30837">MSFLVVMDSCGELTEDMKESGHFASVPFLIDIAGSHFVDNERFDMKRFLRLVKESPTVARTACPSPERFRKLFSPEAERIYIVTISAELSGSYNSAKLAQDMEDEDHPGRKIHVFNSKSASIGETLIARKIWACEKEGYSFEHTIETVEAYIESQVTWFVLETLDTLRKNGRLSNFKAALATALKIKPICSSTPEGAIQQAGQARGINKALVRMVEMAAEAAGHAEQKEIAVSYVECPERGQMVLDALKERIPAKNYILLPASGLTATYANEGGIIVVI</sequence>
<reference evidence="2 3" key="1">
    <citation type="submission" date="2019-08" db="EMBL/GenBank/DDBJ databases">
        <title>In-depth cultivation of the pig gut microbiome towards novel bacterial diversity and tailored functional studies.</title>
        <authorList>
            <person name="Wylensek D."/>
            <person name="Hitch T.C.A."/>
            <person name="Clavel T."/>
        </authorList>
    </citation>
    <scope>NUCLEOTIDE SEQUENCE [LARGE SCALE GENOMIC DNA]</scope>
    <source>
        <strain evidence="2 3">Oil+RF-744-WCA-WT-11</strain>
    </source>
</reference>
<dbReference type="RefSeq" id="WP_154523660.1">
    <property type="nucleotide sequence ID" value="NZ_JAXFDQ010000006.1"/>
</dbReference>
<evidence type="ECO:0000313" key="2">
    <source>
        <dbReference type="EMBL" id="MSS14252.1"/>
    </source>
</evidence>
<dbReference type="Gene3D" id="3.40.50.10440">
    <property type="entry name" value="Dihydroxyacetone kinase, domain 1"/>
    <property type="match status" value="1"/>
</dbReference>
<organism evidence="2 3">
    <name type="scientific">Porcincola intestinalis</name>
    <dbReference type="NCBI Taxonomy" id="2606632"/>
    <lineage>
        <taxon>Bacteria</taxon>
        <taxon>Bacillati</taxon>
        <taxon>Bacillota</taxon>
        <taxon>Clostridia</taxon>
        <taxon>Lachnospirales</taxon>
        <taxon>Lachnospiraceae</taxon>
        <taxon>Porcincola</taxon>
    </lineage>
</organism>
<dbReference type="NCBIfam" id="TIGR00762">
    <property type="entry name" value="DegV"/>
    <property type="match status" value="1"/>
</dbReference>
<dbReference type="GO" id="GO:0008289">
    <property type="term" value="F:lipid binding"/>
    <property type="evidence" value="ECO:0007669"/>
    <property type="project" value="UniProtKB-KW"/>
</dbReference>
<dbReference type="InterPro" id="IPR043168">
    <property type="entry name" value="DegV_C"/>
</dbReference>
<dbReference type="Gene3D" id="2.20.28.50">
    <property type="entry name" value="degv family protein"/>
    <property type="match status" value="1"/>
</dbReference>
<dbReference type="PANTHER" id="PTHR33434">
    <property type="entry name" value="DEGV DOMAIN-CONTAINING PROTEIN DR_1986-RELATED"/>
    <property type="match status" value="1"/>
</dbReference>
<protein>
    <submittedName>
        <fullName evidence="2">DegV family protein</fullName>
    </submittedName>
</protein>
<dbReference type="PROSITE" id="PS51482">
    <property type="entry name" value="DEGV"/>
    <property type="match status" value="1"/>
</dbReference>
<dbReference type="AlphaFoldDB" id="A0A6L5X790"/>
<keyword evidence="3" id="KW-1185">Reference proteome</keyword>